<dbReference type="InterPro" id="IPR036638">
    <property type="entry name" value="HLH_DNA-bd_sf"/>
</dbReference>
<reference evidence="4" key="1">
    <citation type="submission" date="2025-08" db="UniProtKB">
        <authorList>
            <consortium name="RefSeq"/>
        </authorList>
    </citation>
    <scope>IDENTIFICATION</scope>
    <source>
        <tissue evidence="4">Testes</tissue>
    </source>
</reference>
<dbReference type="InterPro" id="IPR011598">
    <property type="entry name" value="bHLH_dom"/>
</dbReference>
<dbReference type="GeneID" id="102809388"/>
<feature type="region of interest" description="Disordered" evidence="1">
    <location>
        <begin position="1"/>
        <end position="57"/>
    </location>
</feature>
<accession>A0ABM0LYA1</accession>
<protein>
    <submittedName>
        <fullName evidence="4">Twist-related protein 1-like</fullName>
    </submittedName>
</protein>
<proteinExistence type="predicted"/>
<name>A0ABM0LYA1_SACKO</name>
<dbReference type="RefSeq" id="XP_006812742.1">
    <property type="nucleotide sequence ID" value="XM_006812679.1"/>
</dbReference>
<dbReference type="PANTHER" id="PTHR23349:SF111">
    <property type="entry name" value="BHLH DOMAIN-CONTAINING PROTEIN"/>
    <property type="match status" value="1"/>
</dbReference>
<feature type="compositionally biased region" description="Basic residues" evidence="1">
    <location>
        <begin position="16"/>
        <end position="25"/>
    </location>
</feature>
<dbReference type="Proteomes" id="UP000694865">
    <property type="component" value="Unplaced"/>
</dbReference>
<dbReference type="PROSITE" id="PS50888">
    <property type="entry name" value="BHLH"/>
    <property type="match status" value="1"/>
</dbReference>
<keyword evidence="3" id="KW-1185">Reference proteome</keyword>
<organism evidence="3 4">
    <name type="scientific">Saccoglossus kowalevskii</name>
    <name type="common">Acorn worm</name>
    <dbReference type="NCBI Taxonomy" id="10224"/>
    <lineage>
        <taxon>Eukaryota</taxon>
        <taxon>Metazoa</taxon>
        <taxon>Hemichordata</taxon>
        <taxon>Enteropneusta</taxon>
        <taxon>Harrimaniidae</taxon>
        <taxon>Saccoglossus</taxon>
    </lineage>
</organism>
<gene>
    <name evidence="4" type="primary">LOC102809388</name>
</gene>
<evidence type="ECO:0000259" key="2">
    <source>
        <dbReference type="PROSITE" id="PS50888"/>
    </source>
</evidence>
<dbReference type="InterPro" id="IPR050283">
    <property type="entry name" value="E-box_TF_Regulators"/>
</dbReference>
<dbReference type="Gene3D" id="4.10.280.10">
    <property type="entry name" value="Helix-loop-helix DNA-binding domain"/>
    <property type="match status" value="1"/>
</dbReference>
<feature type="compositionally biased region" description="Low complexity" evidence="1">
    <location>
        <begin position="40"/>
        <end position="51"/>
    </location>
</feature>
<dbReference type="Pfam" id="PF00010">
    <property type="entry name" value="HLH"/>
    <property type="match status" value="1"/>
</dbReference>
<evidence type="ECO:0000256" key="1">
    <source>
        <dbReference type="SAM" id="MobiDB-lite"/>
    </source>
</evidence>
<evidence type="ECO:0000313" key="4">
    <source>
        <dbReference type="RefSeq" id="XP_006812742.1"/>
    </source>
</evidence>
<evidence type="ECO:0000313" key="3">
    <source>
        <dbReference type="Proteomes" id="UP000694865"/>
    </source>
</evidence>
<dbReference type="SMART" id="SM00353">
    <property type="entry name" value="HLH"/>
    <property type="match status" value="1"/>
</dbReference>
<dbReference type="SUPFAM" id="SSF47459">
    <property type="entry name" value="HLH, helix-loop-helix DNA-binding domain"/>
    <property type="match status" value="1"/>
</dbReference>
<sequence>MLSTITEWKTVELSTTKKRDRRRPKNNGLLLRQTKGGGSKYSLSSESDPSSPQQFNEEVKISGKPPTVKCMEFVNVPSENEPAQSNSKRKTRAVEARHLANIKEKARVKDFNERLNKLRDVLPKICKPYGSKQLSKINTLKAAIDYIRYLRDVLEFGVENCDRRRNRKYEKHLRDICVRPTTDNLHVAKSLPKPMPERLNV</sequence>
<dbReference type="PANTHER" id="PTHR23349">
    <property type="entry name" value="BASIC HELIX-LOOP-HELIX TRANSCRIPTION FACTOR, TWIST"/>
    <property type="match status" value="1"/>
</dbReference>
<feature type="domain" description="BHLH" evidence="2">
    <location>
        <begin position="95"/>
        <end position="150"/>
    </location>
</feature>